<evidence type="ECO:0000256" key="2">
    <source>
        <dbReference type="ARBA" id="ARBA00022801"/>
    </source>
</evidence>
<dbReference type="InterPro" id="IPR029069">
    <property type="entry name" value="HotDog_dom_sf"/>
</dbReference>
<dbReference type="PANTHER" id="PTHR43240:SF5">
    <property type="entry name" value="1,4-DIHYDROXY-2-NAPHTHOYL-COA THIOESTERASE 1"/>
    <property type="match status" value="1"/>
</dbReference>
<dbReference type="EMBL" id="BAAAYR010000001">
    <property type="protein sequence ID" value="GAA3561272.1"/>
    <property type="molecule type" value="Genomic_DNA"/>
</dbReference>
<reference evidence="5" key="1">
    <citation type="journal article" date="2019" name="Int. J. Syst. Evol. Microbiol.">
        <title>The Global Catalogue of Microorganisms (GCM) 10K type strain sequencing project: providing services to taxonomists for standard genome sequencing and annotation.</title>
        <authorList>
            <consortium name="The Broad Institute Genomics Platform"/>
            <consortium name="The Broad Institute Genome Sequencing Center for Infectious Disease"/>
            <person name="Wu L."/>
            <person name="Ma J."/>
        </authorList>
    </citation>
    <scope>NUCLEOTIDE SEQUENCE [LARGE SCALE GENOMIC DNA]</scope>
    <source>
        <strain evidence="5">JCM 16540</strain>
    </source>
</reference>
<sequence length="150" mass="15855">MIDQGPPTNLPEWWATTSSALDTKMGLEVTELTAQRTVGSMPVEGNTQPYGLWHGGASGVLAETLASIASYAHAQPDGMAVGVDLNVTHHRPARAGRVTGVATALHLGRRVTSYEVVISHESGVRVATARVTCHVLRPGHDEAQHDTDAS</sequence>
<keyword evidence="5" id="KW-1185">Reference proteome</keyword>
<dbReference type="PANTHER" id="PTHR43240">
    <property type="entry name" value="1,4-DIHYDROXY-2-NAPHTHOYL-COA THIOESTERASE 1"/>
    <property type="match status" value="1"/>
</dbReference>
<protein>
    <recommendedName>
        <fullName evidence="3">Thioesterase domain-containing protein</fullName>
    </recommendedName>
</protein>
<dbReference type="NCBIfam" id="TIGR00369">
    <property type="entry name" value="unchar_dom_1"/>
    <property type="match status" value="1"/>
</dbReference>
<evidence type="ECO:0000256" key="1">
    <source>
        <dbReference type="ARBA" id="ARBA00008324"/>
    </source>
</evidence>
<dbReference type="InterPro" id="IPR003736">
    <property type="entry name" value="PAAI_dom"/>
</dbReference>
<evidence type="ECO:0000313" key="5">
    <source>
        <dbReference type="Proteomes" id="UP001500767"/>
    </source>
</evidence>
<proteinExistence type="inferred from homology"/>
<evidence type="ECO:0000259" key="3">
    <source>
        <dbReference type="Pfam" id="PF03061"/>
    </source>
</evidence>
<comment type="caution">
    <text evidence="4">The sequence shown here is derived from an EMBL/GenBank/DDBJ whole genome shotgun (WGS) entry which is preliminary data.</text>
</comment>
<feature type="domain" description="Thioesterase" evidence="3">
    <location>
        <begin position="50"/>
        <end position="126"/>
    </location>
</feature>
<dbReference type="Gene3D" id="3.10.129.10">
    <property type="entry name" value="Hotdog Thioesterase"/>
    <property type="match status" value="1"/>
</dbReference>
<organism evidence="4 5">
    <name type="scientific">Microlunatus spumicola</name>
    <dbReference type="NCBI Taxonomy" id="81499"/>
    <lineage>
        <taxon>Bacteria</taxon>
        <taxon>Bacillati</taxon>
        <taxon>Actinomycetota</taxon>
        <taxon>Actinomycetes</taxon>
        <taxon>Propionibacteriales</taxon>
        <taxon>Propionibacteriaceae</taxon>
        <taxon>Microlunatus</taxon>
    </lineage>
</organism>
<evidence type="ECO:0000313" key="4">
    <source>
        <dbReference type="EMBL" id="GAA3561272.1"/>
    </source>
</evidence>
<dbReference type="Pfam" id="PF03061">
    <property type="entry name" value="4HBT"/>
    <property type="match status" value="1"/>
</dbReference>
<name>A0ABP6X5L5_9ACTN</name>
<dbReference type="Proteomes" id="UP001500767">
    <property type="component" value="Unassembled WGS sequence"/>
</dbReference>
<dbReference type="InterPro" id="IPR006683">
    <property type="entry name" value="Thioestr_dom"/>
</dbReference>
<comment type="similarity">
    <text evidence="1">Belongs to the thioesterase PaaI family.</text>
</comment>
<keyword evidence="2" id="KW-0378">Hydrolase</keyword>
<accession>A0ABP6X5L5</accession>
<dbReference type="RefSeq" id="WP_344741730.1">
    <property type="nucleotide sequence ID" value="NZ_BAAAYR010000001.1"/>
</dbReference>
<dbReference type="SUPFAM" id="SSF54637">
    <property type="entry name" value="Thioesterase/thiol ester dehydrase-isomerase"/>
    <property type="match status" value="1"/>
</dbReference>
<gene>
    <name evidence="4" type="ORF">GCM10022197_16080</name>
</gene>
<dbReference type="CDD" id="cd03443">
    <property type="entry name" value="PaaI_thioesterase"/>
    <property type="match status" value="1"/>
</dbReference>